<reference evidence="1 2" key="1">
    <citation type="journal article" date="2010" name="Plant Cell">
        <title>The Chlorella variabilis NC64A genome reveals adaptation to photosymbiosis, coevolution with viruses, and cryptic sex.</title>
        <authorList>
            <person name="Blanc G."/>
            <person name="Duncan G."/>
            <person name="Agarkova I."/>
            <person name="Borodovsky M."/>
            <person name="Gurnon J."/>
            <person name="Kuo A."/>
            <person name="Lindquist E."/>
            <person name="Lucas S."/>
            <person name="Pangilinan J."/>
            <person name="Polle J."/>
            <person name="Salamov A."/>
            <person name="Terry A."/>
            <person name="Yamada T."/>
            <person name="Dunigan D.D."/>
            <person name="Grigoriev I.V."/>
            <person name="Claverie J.M."/>
            <person name="Van Etten J.L."/>
        </authorList>
    </citation>
    <scope>NUCLEOTIDE SEQUENCE [LARGE SCALE GENOMIC DNA]</scope>
    <source>
        <strain evidence="1 2">NC64A</strain>
    </source>
</reference>
<gene>
    <name evidence="1" type="ORF">CHLNCDRAFT_144009</name>
</gene>
<dbReference type="KEGG" id="cvr:CHLNCDRAFT_144009"/>
<organism evidence="2">
    <name type="scientific">Chlorella variabilis</name>
    <name type="common">Green alga</name>
    <dbReference type="NCBI Taxonomy" id="554065"/>
    <lineage>
        <taxon>Eukaryota</taxon>
        <taxon>Viridiplantae</taxon>
        <taxon>Chlorophyta</taxon>
        <taxon>core chlorophytes</taxon>
        <taxon>Trebouxiophyceae</taxon>
        <taxon>Chlorellales</taxon>
        <taxon>Chlorellaceae</taxon>
        <taxon>Chlorella clade</taxon>
        <taxon>Chlorella</taxon>
    </lineage>
</organism>
<name>E1ZU36_CHLVA</name>
<dbReference type="EMBL" id="GL433894">
    <property type="protein sequence ID" value="EFN50658.1"/>
    <property type="molecule type" value="Genomic_DNA"/>
</dbReference>
<dbReference type="InParanoid" id="E1ZU36"/>
<evidence type="ECO:0000313" key="1">
    <source>
        <dbReference type="EMBL" id="EFN50658.1"/>
    </source>
</evidence>
<dbReference type="AlphaFoldDB" id="E1ZU36"/>
<accession>E1ZU36</accession>
<dbReference type="RefSeq" id="XP_005842775.1">
    <property type="nucleotide sequence ID" value="XM_005842716.1"/>
</dbReference>
<dbReference type="GeneID" id="17350092"/>
<dbReference type="Gene3D" id="3.30.470.30">
    <property type="entry name" value="DNA ligase/mRNA capping enzyme"/>
    <property type="match status" value="1"/>
</dbReference>
<evidence type="ECO:0000313" key="2">
    <source>
        <dbReference type="Proteomes" id="UP000008141"/>
    </source>
</evidence>
<keyword evidence="2" id="KW-1185">Reference proteome</keyword>
<dbReference type="SUPFAM" id="SSF56091">
    <property type="entry name" value="DNA ligase/mRNA capping enzyme, catalytic domain"/>
    <property type="match status" value="1"/>
</dbReference>
<proteinExistence type="predicted"/>
<sequence>MARPLHSVQAVVQMMQHHFSETHGQLQFLIEPKIDGERQQIHVLGRDRIHYWSRR</sequence>
<protein>
    <submittedName>
        <fullName evidence="1">Uncharacterized protein</fullName>
    </submittedName>
</protein>
<dbReference type="Proteomes" id="UP000008141">
    <property type="component" value="Unassembled WGS sequence"/>
</dbReference>